<dbReference type="RefSeq" id="WP_190403029.1">
    <property type="nucleotide sequence ID" value="NZ_JACJQB010000012.1"/>
</dbReference>
<dbReference type="InterPro" id="IPR036641">
    <property type="entry name" value="HPT_dom_sf"/>
</dbReference>
<gene>
    <name evidence="3" type="ORF">H6F41_08455</name>
</gene>
<dbReference type="SMART" id="SM00073">
    <property type="entry name" value="HPT"/>
    <property type="match status" value="1"/>
</dbReference>
<evidence type="ECO:0000256" key="1">
    <source>
        <dbReference type="PROSITE-ProRule" id="PRU00110"/>
    </source>
</evidence>
<protein>
    <submittedName>
        <fullName evidence="3">Hpt domain-containing protein</fullName>
    </submittedName>
</protein>
<organism evidence="3 4">
    <name type="scientific">Pseudanabaena mucicola FACHB-723</name>
    <dbReference type="NCBI Taxonomy" id="2692860"/>
    <lineage>
        <taxon>Bacteria</taxon>
        <taxon>Bacillati</taxon>
        <taxon>Cyanobacteriota</taxon>
        <taxon>Cyanophyceae</taxon>
        <taxon>Pseudanabaenales</taxon>
        <taxon>Pseudanabaenaceae</taxon>
        <taxon>Pseudanabaena</taxon>
    </lineage>
</organism>
<dbReference type="InterPro" id="IPR008207">
    <property type="entry name" value="Sig_transdc_His_kin_Hpt_dom"/>
</dbReference>
<dbReference type="Gene3D" id="1.20.120.160">
    <property type="entry name" value="HPT domain"/>
    <property type="match status" value="1"/>
</dbReference>
<dbReference type="EMBL" id="JACJQB010000012">
    <property type="protein sequence ID" value="MBD2188171.1"/>
    <property type="molecule type" value="Genomic_DNA"/>
</dbReference>
<dbReference type="Proteomes" id="UP000642094">
    <property type="component" value="Unassembled WGS sequence"/>
</dbReference>
<keyword evidence="4" id="KW-1185">Reference proteome</keyword>
<evidence type="ECO:0000313" key="4">
    <source>
        <dbReference type="Proteomes" id="UP000642094"/>
    </source>
</evidence>
<evidence type="ECO:0000313" key="3">
    <source>
        <dbReference type="EMBL" id="MBD2188171.1"/>
    </source>
</evidence>
<comment type="caution">
    <text evidence="3">The sequence shown here is derived from an EMBL/GenBank/DDBJ whole genome shotgun (WGS) entry which is preliminary data.</text>
</comment>
<name>A0ABR7ZW26_9CYAN</name>
<dbReference type="PROSITE" id="PS50894">
    <property type="entry name" value="HPT"/>
    <property type="match status" value="1"/>
</dbReference>
<dbReference type="CDD" id="cd00088">
    <property type="entry name" value="HPT"/>
    <property type="match status" value="1"/>
</dbReference>
<feature type="modified residue" description="Phosphohistidine" evidence="1">
    <location>
        <position position="60"/>
    </location>
</feature>
<reference evidence="3 4" key="1">
    <citation type="journal article" date="2020" name="ISME J.">
        <title>Comparative genomics reveals insights into cyanobacterial evolution and habitat adaptation.</title>
        <authorList>
            <person name="Chen M.Y."/>
            <person name="Teng W.K."/>
            <person name="Zhao L."/>
            <person name="Hu C.X."/>
            <person name="Zhou Y.K."/>
            <person name="Han B.P."/>
            <person name="Song L.R."/>
            <person name="Shu W.S."/>
        </authorList>
    </citation>
    <scope>NUCLEOTIDE SEQUENCE [LARGE SCALE GENOMIC DNA]</scope>
    <source>
        <strain evidence="3 4">FACHB-723</strain>
    </source>
</reference>
<proteinExistence type="predicted"/>
<accession>A0ABR7ZW26</accession>
<feature type="domain" description="HPt" evidence="2">
    <location>
        <begin position="21"/>
        <end position="118"/>
    </location>
</feature>
<dbReference type="Pfam" id="PF01627">
    <property type="entry name" value="Hpt"/>
    <property type="match status" value="1"/>
</dbReference>
<sequence length="120" mass="13316">MNQQFQSPIDVKHLNQISEGDIEFEIEVLQVYVEDTLQRIATIQVLISNQDQMGIMAEAHHIKGASANVGALRVQPLAVKMENLASSQNFEPILGLLEDIQAQMKDVEQFVSEKVVALSA</sequence>
<keyword evidence="1" id="KW-0597">Phosphoprotein</keyword>
<dbReference type="SUPFAM" id="SSF47226">
    <property type="entry name" value="Histidine-containing phosphotransfer domain, HPT domain"/>
    <property type="match status" value="1"/>
</dbReference>
<evidence type="ECO:0000259" key="2">
    <source>
        <dbReference type="PROSITE" id="PS50894"/>
    </source>
</evidence>